<name>A0AAV7J282_COTGL</name>
<feature type="compositionally biased region" description="Basic and acidic residues" evidence="1">
    <location>
        <begin position="11"/>
        <end position="31"/>
    </location>
</feature>
<keyword evidence="3" id="KW-1185">Reference proteome</keyword>
<evidence type="ECO:0000313" key="3">
    <source>
        <dbReference type="Proteomes" id="UP000826195"/>
    </source>
</evidence>
<dbReference type="AlphaFoldDB" id="A0AAV7J282"/>
<accession>A0AAV7J282</accession>
<sequence>MLRSTPVIQRQRREEGQKSKDKAQDFEDRENADIKDHILITRKAGAQGVNFTYRFPVDKRKDSLPYRESMNDTVRACKKMIFNRPEGGSLFIQSSGGQNGLL</sequence>
<evidence type="ECO:0000313" key="2">
    <source>
        <dbReference type="EMBL" id="KAH0561863.1"/>
    </source>
</evidence>
<dbReference type="EMBL" id="JAHXZJ010000374">
    <property type="protein sequence ID" value="KAH0561863.1"/>
    <property type="molecule type" value="Genomic_DNA"/>
</dbReference>
<organism evidence="2 3">
    <name type="scientific">Cotesia glomerata</name>
    <name type="common">Lepidopteran parasitic wasp</name>
    <name type="synonym">Apanteles glomeratus</name>
    <dbReference type="NCBI Taxonomy" id="32391"/>
    <lineage>
        <taxon>Eukaryota</taxon>
        <taxon>Metazoa</taxon>
        <taxon>Ecdysozoa</taxon>
        <taxon>Arthropoda</taxon>
        <taxon>Hexapoda</taxon>
        <taxon>Insecta</taxon>
        <taxon>Pterygota</taxon>
        <taxon>Neoptera</taxon>
        <taxon>Endopterygota</taxon>
        <taxon>Hymenoptera</taxon>
        <taxon>Apocrita</taxon>
        <taxon>Ichneumonoidea</taxon>
        <taxon>Braconidae</taxon>
        <taxon>Microgastrinae</taxon>
        <taxon>Cotesia</taxon>
    </lineage>
</organism>
<protein>
    <submittedName>
        <fullName evidence="2">Uncharacterized protein</fullName>
    </submittedName>
</protein>
<comment type="caution">
    <text evidence="2">The sequence shown here is derived from an EMBL/GenBank/DDBJ whole genome shotgun (WGS) entry which is preliminary data.</text>
</comment>
<reference evidence="2 3" key="1">
    <citation type="journal article" date="2021" name="J. Hered.">
        <title>A chromosome-level genome assembly of the parasitoid wasp, Cotesia glomerata (Hymenoptera: Braconidae).</title>
        <authorList>
            <person name="Pinto B.J."/>
            <person name="Weis J.J."/>
            <person name="Gamble T."/>
            <person name="Ode P.J."/>
            <person name="Paul R."/>
            <person name="Zaspel J.M."/>
        </authorList>
    </citation>
    <scope>NUCLEOTIDE SEQUENCE [LARGE SCALE GENOMIC DNA]</scope>
    <source>
        <strain evidence="2">CgM1</strain>
    </source>
</reference>
<evidence type="ECO:0000256" key="1">
    <source>
        <dbReference type="SAM" id="MobiDB-lite"/>
    </source>
</evidence>
<gene>
    <name evidence="2" type="ORF">KQX54_019867</name>
</gene>
<dbReference type="Proteomes" id="UP000826195">
    <property type="component" value="Unassembled WGS sequence"/>
</dbReference>
<proteinExistence type="predicted"/>
<feature type="region of interest" description="Disordered" evidence="1">
    <location>
        <begin position="1"/>
        <end position="31"/>
    </location>
</feature>